<proteinExistence type="predicted"/>
<reference evidence="3" key="1">
    <citation type="submission" date="2018-05" db="EMBL/GenBank/DDBJ databases">
        <authorList>
            <person name="Lanie J.A."/>
            <person name="Ng W.-L."/>
            <person name="Kazmierczak K.M."/>
            <person name="Andrzejewski T.M."/>
            <person name="Davidsen T.M."/>
            <person name="Wayne K.J."/>
            <person name="Tettelin H."/>
            <person name="Glass J.I."/>
            <person name="Rusch D."/>
            <person name="Podicherti R."/>
            <person name="Tsui H.-C.T."/>
            <person name="Winkler M.E."/>
        </authorList>
    </citation>
    <scope>NUCLEOTIDE SEQUENCE</scope>
</reference>
<gene>
    <name evidence="3" type="ORF">METZ01_LOCUS75926</name>
</gene>
<dbReference type="AlphaFoldDB" id="A0A381U4A0"/>
<dbReference type="InterPro" id="IPR034660">
    <property type="entry name" value="DinB/YfiT-like"/>
</dbReference>
<evidence type="ECO:0008006" key="4">
    <source>
        <dbReference type="Google" id="ProtNLM"/>
    </source>
</evidence>
<dbReference type="SUPFAM" id="SSF55718">
    <property type="entry name" value="SCP-like"/>
    <property type="match status" value="1"/>
</dbReference>
<dbReference type="EMBL" id="UINC01005711">
    <property type="protein sequence ID" value="SVA23072.1"/>
    <property type="molecule type" value="Genomic_DNA"/>
</dbReference>
<dbReference type="Pfam" id="PF11716">
    <property type="entry name" value="MDMPI_N"/>
    <property type="match status" value="1"/>
</dbReference>
<feature type="domain" description="Mycothiol-dependent maleylpyruvate isomerase metal-binding" evidence="2">
    <location>
        <begin position="12"/>
        <end position="154"/>
    </location>
</feature>
<dbReference type="NCBIfam" id="TIGR03083">
    <property type="entry name" value="maleylpyruvate isomerase family mycothiol-dependent enzyme"/>
    <property type="match status" value="1"/>
</dbReference>
<dbReference type="InterPro" id="IPR036527">
    <property type="entry name" value="SCP2_sterol-bd_dom_sf"/>
</dbReference>
<dbReference type="InterPro" id="IPR024344">
    <property type="entry name" value="MDMPI_metal-binding"/>
</dbReference>
<dbReference type="SUPFAM" id="SSF109854">
    <property type="entry name" value="DinB/YfiT-like putative metalloenzymes"/>
    <property type="match status" value="1"/>
</dbReference>
<evidence type="ECO:0000313" key="3">
    <source>
        <dbReference type="EMBL" id="SVA23072.1"/>
    </source>
</evidence>
<sequence>MDTPESRIKVLETEVDAVKKYLAALSADDLQWPSACVDWSVADVLAHLAGQDHASRVRRGLQGDFSPPDGSPVVDDHDEDRFARTIFNRALATREQHGGQLLSYLAQRLDEVVKVFNSVGPNDWDKLCYWPPGPEAVRTLLDQRIAELTMHTWDFRSVIDAEYHLSANAVTVLIEGVDRAIRRAFRPDPSLVKPLVHRFIVEGSAATRKDIVIAAGGAQVQPAGDHEPDVTFQCDGETYVLVMYGRFKIAGALANGRLTFDGDPSLAVGFGGRFVGG</sequence>
<evidence type="ECO:0000259" key="2">
    <source>
        <dbReference type="Pfam" id="PF11716"/>
    </source>
</evidence>
<feature type="domain" description="SCP2" evidence="1">
    <location>
        <begin position="199"/>
        <end position="268"/>
    </location>
</feature>
<dbReference type="Pfam" id="PF02036">
    <property type="entry name" value="SCP2"/>
    <property type="match status" value="1"/>
</dbReference>
<organism evidence="3">
    <name type="scientific">marine metagenome</name>
    <dbReference type="NCBI Taxonomy" id="408172"/>
    <lineage>
        <taxon>unclassified sequences</taxon>
        <taxon>metagenomes</taxon>
        <taxon>ecological metagenomes</taxon>
    </lineage>
</organism>
<dbReference type="GO" id="GO:0046872">
    <property type="term" value="F:metal ion binding"/>
    <property type="evidence" value="ECO:0007669"/>
    <property type="project" value="InterPro"/>
</dbReference>
<dbReference type="InterPro" id="IPR003033">
    <property type="entry name" value="SCP2_sterol-bd_dom"/>
</dbReference>
<accession>A0A381U4A0</accession>
<name>A0A381U4A0_9ZZZZ</name>
<dbReference type="Gene3D" id="1.20.120.450">
    <property type="entry name" value="dinb family like domain"/>
    <property type="match status" value="1"/>
</dbReference>
<protein>
    <recommendedName>
        <fullName evidence="4">Mycothiol-dependent maleylpyruvate isomerase metal-binding domain-containing protein</fullName>
    </recommendedName>
</protein>
<evidence type="ECO:0000259" key="1">
    <source>
        <dbReference type="Pfam" id="PF02036"/>
    </source>
</evidence>
<dbReference type="InterPro" id="IPR017517">
    <property type="entry name" value="Maleyloyr_isom"/>
</dbReference>